<dbReference type="GO" id="GO:0008320">
    <property type="term" value="F:protein transmembrane transporter activity"/>
    <property type="evidence" value="ECO:0007669"/>
    <property type="project" value="TreeGrafter"/>
</dbReference>
<feature type="domain" description="DUF4185" evidence="12">
    <location>
        <begin position="459"/>
        <end position="617"/>
    </location>
</feature>
<dbReference type="GO" id="GO:0005744">
    <property type="term" value="C:TIM23 mitochondrial import inner membrane translocase complex"/>
    <property type="evidence" value="ECO:0007669"/>
    <property type="project" value="TreeGrafter"/>
</dbReference>
<keyword evidence="4 11" id="KW-0812">Transmembrane</keyword>
<evidence type="ECO:0000256" key="8">
    <source>
        <dbReference type="ARBA" id="ARBA00023010"/>
    </source>
</evidence>
<dbReference type="PANTHER" id="PTHR10485:SF0">
    <property type="entry name" value="AT05822P-RELATED"/>
    <property type="match status" value="1"/>
</dbReference>
<comment type="subcellular location">
    <subcellularLocation>
        <location evidence="1">Mitochondrion inner membrane</location>
        <topology evidence="1">Multi-pass membrane protein</topology>
    </subcellularLocation>
</comment>
<evidence type="ECO:0000259" key="12">
    <source>
        <dbReference type="Pfam" id="PF13810"/>
    </source>
</evidence>
<evidence type="ECO:0000256" key="5">
    <source>
        <dbReference type="ARBA" id="ARBA00022792"/>
    </source>
</evidence>
<dbReference type="GO" id="GO:0030150">
    <property type="term" value="P:protein import into mitochondrial matrix"/>
    <property type="evidence" value="ECO:0007669"/>
    <property type="project" value="TreeGrafter"/>
</dbReference>
<dbReference type="Pfam" id="PF02466">
    <property type="entry name" value="Tim17"/>
    <property type="match status" value="1"/>
</dbReference>
<dbReference type="PANTHER" id="PTHR10485">
    <property type="entry name" value="MITOCHONDRIAL IMPORT INNER MEMBRANE TRANSLOCASE SUBUNIT TIM-17"/>
    <property type="match status" value="1"/>
</dbReference>
<accession>A0AAD9MAZ5</accession>
<name>A0AAD9MAZ5_9PEZI</name>
<keyword evidence="14" id="KW-1185">Reference proteome</keyword>
<evidence type="ECO:0000256" key="10">
    <source>
        <dbReference type="ARBA" id="ARBA00023136"/>
    </source>
</evidence>
<dbReference type="InterPro" id="IPR025442">
    <property type="entry name" value="DUF4185"/>
</dbReference>
<evidence type="ECO:0000256" key="11">
    <source>
        <dbReference type="SAM" id="Phobius"/>
    </source>
</evidence>
<keyword evidence="7 11" id="KW-1133">Transmembrane helix</keyword>
<comment type="caution">
    <text evidence="13">The sequence shown here is derived from an EMBL/GenBank/DDBJ whole genome shotgun (WGS) entry which is preliminary data.</text>
</comment>
<keyword evidence="6" id="KW-0653">Protein transport</keyword>
<protein>
    <recommendedName>
        <fullName evidence="12">DUF4185 domain-containing protein</fullName>
    </recommendedName>
</protein>
<evidence type="ECO:0000256" key="6">
    <source>
        <dbReference type="ARBA" id="ARBA00022927"/>
    </source>
</evidence>
<keyword evidence="3" id="KW-0813">Transport</keyword>
<evidence type="ECO:0000313" key="13">
    <source>
        <dbReference type="EMBL" id="KAK2067293.1"/>
    </source>
</evidence>
<evidence type="ECO:0000256" key="3">
    <source>
        <dbReference type="ARBA" id="ARBA00022448"/>
    </source>
</evidence>
<feature type="transmembrane region" description="Helical" evidence="11">
    <location>
        <begin position="87"/>
        <end position="106"/>
    </location>
</feature>
<evidence type="ECO:0000256" key="4">
    <source>
        <dbReference type="ARBA" id="ARBA00022692"/>
    </source>
</evidence>
<dbReference type="Pfam" id="PF13810">
    <property type="entry name" value="DUF4185"/>
    <property type="match status" value="1"/>
</dbReference>
<sequence>MDHTRDPCPWVIFNDFGGAFCMGAIGGTIWHGIKGFRNSPYGERRLGAITAVKLRAPVLGGNFGVWGGLFSTFDCAVKGVRKKEDPYNAIIAGFFTGGALAIRGGYKAARNGAIGCAVLLAVIEGVGIGFQKMFAGATKLEAPPPPPRKTSLLFLYPRSKVSDGPCILCHDIRWALAVAFYIASAETIPLHTPPSCRWEPSIPGALGHGARDGSTLGYPRPTPPAVPWALAALPSVAVLAADLRMPSSSSSSSSSLLLRPAPRHLQASTRGAPDNTQPVGTNPVKIASAQRLGYQVANNSCSHRDLGFAGRLGAHWYAVYGDTLWCAQGVKDPESDQDSFHGMARDAVSLLTDDPLVVMDLHLNQDQPVPHQSQFVPFRADWNETNTHGFGGTSLCEVDSETGTGVLFYLINALAAGDNTDELTGAGVAKVELVDGMPTVTERLGARGWWWNATTTPRYGDKAAYRDEHSDYIYAWGGPPTVAQGSAGDAAYVYMARVRAADAFKLNKYEYWWGQQQGWKGEVLTQFGPETAVLWGSGQGQVLWNAYYGKYMMVTVGMFDQSVYLRTADSPQGPWTAPTKVYTTKALKGGMVYAGVAYPHLDTTGRTLVVSYTNNNHQEVVKVVFET</sequence>
<feature type="transmembrane region" description="Helical" evidence="11">
    <location>
        <begin position="112"/>
        <end position="130"/>
    </location>
</feature>
<keyword evidence="10 11" id="KW-0472">Membrane</keyword>
<evidence type="ECO:0000256" key="2">
    <source>
        <dbReference type="ARBA" id="ARBA00008444"/>
    </source>
</evidence>
<keyword evidence="8" id="KW-0811">Translocation</keyword>
<evidence type="ECO:0000256" key="1">
    <source>
        <dbReference type="ARBA" id="ARBA00004448"/>
    </source>
</evidence>
<dbReference type="EMBL" id="JAQQPM010000001">
    <property type="protein sequence ID" value="KAK2067293.1"/>
    <property type="molecule type" value="Genomic_DNA"/>
</dbReference>
<dbReference type="Proteomes" id="UP001217918">
    <property type="component" value="Unassembled WGS sequence"/>
</dbReference>
<evidence type="ECO:0000256" key="7">
    <source>
        <dbReference type="ARBA" id="ARBA00022989"/>
    </source>
</evidence>
<evidence type="ECO:0000313" key="14">
    <source>
        <dbReference type="Proteomes" id="UP001217918"/>
    </source>
</evidence>
<gene>
    <name evidence="13" type="ORF">P8C59_001049</name>
</gene>
<reference evidence="13" key="1">
    <citation type="journal article" date="2023" name="Mol. Plant Microbe Interact.">
        <title>Elucidating the Obligate Nature and Biological Capacity of an Invasive Fungal Corn Pathogen.</title>
        <authorList>
            <person name="MacCready J.S."/>
            <person name="Roggenkamp E.M."/>
            <person name="Gdanetz K."/>
            <person name="Chilvers M.I."/>
        </authorList>
    </citation>
    <scope>NUCLEOTIDE SEQUENCE</scope>
    <source>
        <strain evidence="13">PM02</strain>
    </source>
</reference>
<proteinExistence type="inferred from homology"/>
<organism evidence="13 14">
    <name type="scientific">Phyllachora maydis</name>
    <dbReference type="NCBI Taxonomy" id="1825666"/>
    <lineage>
        <taxon>Eukaryota</taxon>
        <taxon>Fungi</taxon>
        <taxon>Dikarya</taxon>
        <taxon>Ascomycota</taxon>
        <taxon>Pezizomycotina</taxon>
        <taxon>Sordariomycetes</taxon>
        <taxon>Sordariomycetidae</taxon>
        <taxon>Phyllachorales</taxon>
        <taxon>Phyllachoraceae</taxon>
        <taxon>Phyllachora</taxon>
    </lineage>
</organism>
<keyword evidence="9" id="KW-0496">Mitochondrion</keyword>
<dbReference type="AlphaFoldDB" id="A0AAD9MAZ5"/>
<keyword evidence="5" id="KW-0999">Mitochondrion inner membrane</keyword>
<comment type="similarity">
    <text evidence="2">Belongs to the Tim17/Tim22/Tim23 family.</text>
</comment>
<evidence type="ECO:0000256" key="9">
    <source>
        <dbReference type="ARBA" id="ARBA00023128"/>
    </source>
</evidence>